<organism evidence="1 2">
    <name type="scientific">Phytophthora nicotianae</name>
    <name type="common">Potato buckeye rot agent</name>
    <name type="synonym">Phytophthora parasitica</name>
    <dbReference type="NCBI Taxonomy" id="4792"/>
    <lineage>
        <taxon>Eukaryota</taxon>
        <taxon>Sar</taxon>
        <taxon>Stramenopiles</taxon>
        <taxon>Oomycota</taxon>
        <taxon>Peronosporomycetes</taxon>
        <taxon>Peronosporales</taxon>
        <taxon>Peronosporaceae</taxon>
        <taxon>Phytophthora</taxon>
    </lineage>
</organism>
<accession>A0A0W8CL01</accession>
<evidence type="ECO:0000313" key="2">
    <source>
        <dbReference type="Proteomes" id="UP000054636"/>
    </source>
</evidence>
<proteinExistence type="predicted"/>
<evidence type="ECO:0000313" key="1">
    <source>
        <dbReference type="EMBL" id="KUF84778.1"/>
    </source>
</evidence>
<reference evidence="1 2" key="1">
    <citation type="submission" date="2015-11" db="EMBL/GenBank/DDBJ databases">
        <title>Genomes and virulence difference between two physiological races of Phytophthora nicotianae.</title>
        <authorList>
            <person name="Liu H."/>
            <person name="Ma X."/>
            <person name="Yu H."/>
            <person name="Fang D."/>
            <person name="Li Y."/>
            <person name="Wang X."/>
            <person name="Wang W."/>
            <person name="Dong Y."/>
            <person name="Xiao B."/>
        </authorList>
    </citation>
    <scope>NUCLEOTIDE SEQUENCE [LARGE SCALE GENOMIC DNA]</scope>
    <source>
        <strain evidence="2">race 1</strain>
    </source>
</reference>
<name>A0A0W8CL01_PHYNI</name>
<dbReference type="Gene3D" id="1.10.720.30">
    <property type="entry name" value="SAP domain"/>
    <property type="match status" value="1"/>
</dbReference>
<protein>
    <submittedName>
        <fullName evidence="1">Phospholipase D</fullName>
    </submittedName>
</protein>
<dbReference type="InterPro" id="IPR036361">
    <property type="entry name" value="SAP_dom_sf"/>
</dbReference>
<gene>
    <name evidence="1" type="ORF">AM588_10000753</name>
</gene>
<dbReference type="EMBL" id="LNFP01001886">
    <property type="protein sequence ID" value="KUF84778.1"/>
    <property type="molecule type" value="Genomic_DNA"/>
</dbReference>
<comment type="caution">
    <text evidence="1">The sequence shown here is derived from an EMBL/GenBank/DDBJ whole genome shotgun (WGS) entry which is preliminary data.</text>
</comment>
<sequence length="401" mass="45895">MLAAAARRTIFRSTQCWRFRWWICFSKHEERTSDKLDCETARKSNPPTCNDYESWTFVQLRKECTQRKLRLVRTTSKQDQICRLRAYDAAKRAVQGTVDGEIRFDPSLRKTKHCFVRLLNIIFSDHFAEGLARSDDTVTRDQLDAGKVNAKTVLWKDFGVEFRENKTDYNNLFQEADESRALRALTLVIVPHNDARLYDMWKFVKANAKFYVSGQNSNESYDFCDDNLDAVYLKIYTRIKPKLTDFVNGGMYPEDEIDSLEISASRKAAPTNKPAKWQDQVLKTTNRMANLKVGPPTSAAASSASVTQTENKDEDQLIDRIAKFHQLIDQVKQNQRKAELAGENDISLAASLLKYFAALRGSAGCYGLTFFAKFTNLCIVLSRTSINVVVLRVNFDTNLSY</sequence>
<dbReference type="Proteomes" id="UP000054636">
    <property type="component" value="Unassembled WGS sequence"/>
</dbReference>
<dbReference type="AlphaFoldDB" id="A0A0W8CL01"/>